<gene>
    <name evidence="1" type="ORF">ENG63_07480</name>
</gene>
<evidence type="ECO:0000313" key="1">
    <source>
        <dbReference type="EMBL" id="HDD44683.1"/>
    </source>
</evidence>
<comment type="caution">
    <text evidence="1">The sequence shown here is derived from an EMBL/GenBank/DDBJ whole genome shotgun (WGS) entry which is preliminary data.</text>
</comment>
<protein>
    <submittedName>
        <fullName evidence="1">Uncharacterized protein</fullName>
    </submittedName>
</protein>
<sequence>MKEIKELRPKVLEDYIEEQKKQFKELFDTDNVKLVGLTFHFLIDEEMLTNVRLYSKGFNPEDFEN</sequence>
<dbReference type="Proteomes" id="UP000886289">
    <property type="component" value="Unassembled WGS sequence"/>
</dbReference>
<reference evidence="1" key="1">
    <citation type="journal article" date="2020" name="mSystems">
        <title>Genome- and Community-Level Interaction Insights into Carbon Utilization and Element Cycling Functions of Hydrothermarchaeota in Hydrothermal Sediment.</title>
        <authorList>
            <person name="Zhou Z."/>
            <person name="Liu Y."/>
            <person name="Xu W."/>
            <person name="Pan J."/>
            <person name="Luo Z.H."/>
            <person name="Li M."/>
        </authorList>
    </citation>
    <scope>NUCLEOTIDE SEQUENCE [LARGE SCALE GENOMIC DNA]</scope>
    <source>
        <strain evidence="1">HyVt-233</strain>
    </source>
</reference>
<name>A0A7C0U3D6_DESA2</name>
<proteinExistence type="predicted"/>
<dbReference type="EMBL" id="DRBS01000280">
    <property type="protein sequence ID" value="HDD44683.1"/>
    <property type="molecule type" value="Genomic_DNA"/>
</dbReference>
<accession>A0A7C0U3D6</accession>
<dbReference type="AlphaFoldDB" id="A0A7C0U3D6"/>
<organism evidence="1">
    <name type="scientific">Desulfofervidus auxilii</name>
    <dbReference type="NCBI Taxonomy" id="1621989"/>
    <lineage>
        <taxon>Bacteria</taxon>
        <taxon>Pseudomonadati</taxon>
        <taxon>Thermodesulfobacteriota</taxon>
        <taxon>Candidatus Desulfofervidia</taxon>
        <taxon>Candidatus Desulfofervidales</taxon>
        <taxon>Candidatus Desulfofervidaceae</taxon>
        <taxon>Candidatus Desulfofervidus</taxon>
    </lineage>
</organism>